<sequence>MFSYLLKAHDRYICLIANLTYLIRRIFV</sequence>
<reference evidence="1" key="1">
    <citation type="submission" date="2018-02" db="EMBL/GenBank/DDBJ databases">
        <title>Rhizophora mucronata_Transcriptome.</title>
        <authorList>
            <person name="Meera S.P."/>
            <person name="Sreeshan A."/>
            <person name="Augustine A."/>
        </authorList>
    </citation>
    <scope>NUCLEOTIDE SEQUENCE</scope>
    <source>
        <tissue evidence="1">Leaf</tissue>
    </source>
</reference>
<dbReference type="EMBL" id="GGEC01005337">
    <property type="protein sequence ID" value="MBW85820.1"/>
    <property type="molecule type" value="Transcribed_RNA"/>
</dbReference>
<organism evidence="1">
    <name type="scientific">Rhizophora mucronata</name>
    <name type="common">Asiatic mangrove</name>
    <dbReference type="NCBI Taxonomy" id="61149"/>
    <lineage>
        <taxon>Eukaryota</taxon>
        <taxon>Viridiplantae</taxon>
        <taxon>Streptophyta</taxon>
        <taxon>Embryophyta</taxon>
        <taxon>Tracheophyta</taxon>
        <taxon>Spermatophyta</taxon>
        <taxon>Magnoliopsida</taxon>
        <taxon>eudicotyledons</taxon>
        <taxon>Gunneridae</taxon>
        <taxon>Pentapetalae</taxon>
        <taxon>rosids</taxon>
        <taxon>fabids</taxon>
        <taxon>Malpighiales</taxon>
        <taxon>Rhizophoraceae</taxon>
        <taxon>Rhizophora</taxon>
    </lineage>
</organism>
<proteinExistence type="predicted"/>
<dbReference type="AlphaFoldDB" id="A0A2P2IX76"/>
<name>A0A2P2IX76_RHIMU</name>
<accession>A0A2P2IX76</accession>
<protein>
    <submittedName>
        <fullName evidence="1">Uncharacterized protein</fullName>
    </submittedName>
</protein>
<evidence type="ECO:0000313" key="1">
    <source>
        <dbReference type="EMBL" id="MBW85820.1"/>
    </source>
</evidence>